<keyword evidence="3" id="KW-1185">Reference proteome</keyword>
<dbReference type="InterPro" id="IPR000719">
    <property type="entry name" value="Prot_kinase_dom"/>
</dbReference>
<accession>A0ABQ9L2D0</accession>
<dbReference type="Proteomes" id="UP001174677">
    <property type="component" value="Chromosome 15"/>
</dbReference>
<proteinExistence type="predicted"/>
<gene>
    <name evidence="2" type="ORF">P3X46_027280</name>
</gene>
<comment type="caution">
    <text evidence="2">The sequence shown here is derived from an EMBL/GenBank/DDBJ whole genome shotgun (WGS) entry which is preliminary data.</text>
</comment>
<dbReference type="PRINTS" id="PR00109">
    <property type="entry name" value="TYRKINASE"/>
</dbReference>
<protein>
    <recommendedName>
        <fullName evidence="1">Protein kinase domain-containing protein</fullName>
    </recommendedName>
</protein>
<dbReference type="CDD" id="cd13999">
    <property type="entry name" value="STKc_MAP3K-like"/>
    <property type="match status" value="1"/>
</dbReference>
<dbReference type="EMBL" id="JARPOI010000015">
    <property type="protein sequence ID" value="KAJ9153892.1"/>
    <property type="molecule type" value="Genomic_DNA"/>
</dbReference>
<evidence type="ECO:0000259" key="1">
    <source>
        <dbReference type="PROSITE" id="PS50011"/>
    </source>
</evidence>
<reference evidence="2 3" key="1">
    <citation type="journal article" date="2023" name="Plant Biotechnol. J.">
        <title>Chromosome-level wild Hevea brasiliensis genome provides new tools for genomic-assisted breeding and valuable loci to elevate rubber yield.</title>
        <authorList>
            <person name="Cheng H."/>
            <person name="Song X."/>
            <person name="Hu Y."/>
            <person name="Wu T."/>
            <person name="Yang Q."/>
            <person name="An Z."/>
            <person name="Feng S."/>
            <person name="Deng Z."/>
            <person name="Wu W."/>
            <person name="Zeng X."/>
            <person name="Tu M."/>
            <person name="Wang X."/>
            <person name="Huang H."/>
        </authorList>
    </citation>
    <scope>NUCLEOTIDE SEQUENCE [LARGE SCALE GENOMIC DNA]</scope>
    <source>
        <strain evidence="2">MT/VB/25A 57/8</strain>
    </source>
</reference>
<organism evidence="2 3">
    <name type="scientific">Hevea brasiliensis</name>
    <name type="common">Para rubber tree</name>
    <name type="synonym">Siphonia brasiliensis</name>
    <dbReference type="NCBI Taxonomy" id="3981"/>
    <lineage>
        <taxon>Eukaryota</taxon>
        <taxon>Viridiplantae</taxon>
        <taxon>Streptophyta</taxon>
        <taxon>Embryophyta</taxon>
        <taxon>Tracheophyta</taxon>
        <taxon>Spermatophyta</taxon>
        <taxon>Magnoliopsida</taxon>
        <taxon>eudicotyledons</taxon>
        <taxon>Gunneridae</taxon>
        <taxon>Pentapetalae</taxon>
        <taxon>rosids</taxon>
        <taxon>fabids</taxon>
        <taxon>Malpighiales</taxon>
        <taxon>Euphorbiaceae</taxon>
        <taxon>Crotonoideae</taxon>
        <taxon>Micrandreae</taxon>
        <taxon>Hevea</taxon>
    </lineage>
</organism>
<dbReference type="InterPro" id="IPR051681">
    <property type="entry name" value="Ser/Thr_Kinases-Pseudokinases"/>
</dbReference>
<feature type="domain" description="Protein kinase" evidence="1">
    <location>
        <begin position="56"/>
        <end position="332"/>
    </location>
</feature>
<dbReference type="InterPro" id="IPR011009">
    <property type="entry name" value="Kinase-like_dom_sf"/>
</dbReference>
<sequence>MEMKERSRSLGRANKIAFKGFDVNFGRLSMQKEKGDEANNNKGCVKEEWKIDPHKLTIKNFIARGSFASVHRGDYDGRDVAVKVFDWGEDQKTKAQISSLRIAFRQEVSVWHNLTHPNVSQFIGAVLGTSEIKFQNHSGQIGMPVNLCCLVTDYQPGGTLKSYLVKNRKRKLPFEKFMQLSLDLARGLSYLHSKNIVHRDVKTENLLLDKNQALKITDFGVARLEALNPNEMTGYTGSLGYMAPEVFDNKPYNRKCDVYSFGICLWEMYCCDMLYPNLSFYELTSAVVYRNLRPEIPKCCPSSLEKLMKRCWDADPNKRPEMEEVVSTLEAINTSKGRGMTPLNRTRGCFCWRL</sequence>
<dbReference type="InterPro" id="IPR008271">
    <property type="entry name" value="Ser/Thr_kinase_AS"/>
</dbReference>
<dbReference type="Gene3D" id="3.30.200.20">
    <property type="entry name" value="Phosphorylase Kinase, domain 1"/>
    <property type="match status" value="1"/>
</dbReference>
<dbReference type="PANTHER" id="PTHR44329">
    <property type="entry name" value="SERINE/THREONINE-PROTEIN KINASE TNNI3K-RELATED"/>
    <property type="match status" value="1"/>
</dbReference>
<dbReference type="Pfam" id="PF07714">
    <property type="entry name" value="PK_Tyr_Ser-Thr"/>
    <property type="match status" value="1"/>
</dbReference>
<dbReference type="InterPro" id="IPR001245">
    <property type="entry name" value="Ser-Thr/Tyr_kinase_cat_dom"/>
</dbReference>
<dbReference type="Gene3D" id="1.10.510.10">
    <property type="entry name" value="Transferase(Phosphotransferase) domain 1"/>
    <property type="match status" value="1"/>
</dbReference>
<dbReference type="SMART" id="SM00220">
    <property type="entry name" value="S_TKc"/>
    <property type="match status" value="1"/>
</dbReference>
<name>A0ABQ9L2D0_HEVBR</name>
<evidence type="ECO:0000313" key="3">
    <source>
        <dbReference type="Proteomes" id="UP001174677"/>
    </source>
</evidence>
<dbReference type="PROSITE" id="PS50011">
    <property type="entry name" value="PROTEIN_KINASE_DOM"/>
    <property type="match status" value="1"/>
</dbReference>
<dbReference type="PIRSF" id="PIRSF000654">
    <property type="entry name" value="Integrin-linked_kinase"/>
    <property type="match status" value="1"/>
</dbReference>
<dbReference type="PROSITE" id="PS00108">
    <property type="entry name" value="PROTEIN_KINASE_ST"/>
    <property type="match status" value="1"/>
</dbReference>
<dbReference type="PANTHER" id="PTHR44329:SF280">
    <property type="entry name" value="PROTEIN KINASE"/>
    <property type="match status" value="1"/>
</dbReference>
<evidence type="ECO:0000313" key="2">
    <source>
        <dbReference type="EMBL" id="KAJ9153892.1"/>
    </source>
</evidence>
<dbReference type="SUPFAM" id="SSF56112">
    <property type="entry name" value="Protein kinase-like (PK-like)"/>
    <property type="match status" value="1"/>
</dbReference>